<protein>
    <submittedName>
        <fullName evidence="1">Protein containing DUF1526</fullName>
    </submittedName>
</protein>
<evidence type="ECO:0000313" key="1">
    <source>
        <dbReference type="EMBL" id="EQD41395.1"/>
    </source>
</evidence>
<sequence>MLSPERLAPFVTIAGTEQDAIRLHDQALRLSAALMPVVAIMEIALRNAVCERLRAKLGVPNWLTAPPTSHLTWHKKEQDGIKKAIAQAQRAAYAKLSNANKKALDALAYPAGVPKHAGHAKRARARQAKINVGIGQTVAQLTLSFWKRLFSSDYESALWKPILRQLFPNKGISRVLVAQHLEVIYEARNRIAHHEA</sequence>
<organism evidence="1">
    <name type="scientific">mine drainage metagenome</name>
    <dbReference type="NCBI Taxonomy" id="410659"/>
    <lineage>
        <taxon>unclassified sequences</taxon>
        <taxon>metagenomes</taxon>
        <taxon>ecological metagenomes</taxon>
    </lineage>
</organism>
<gene>
    <name evidence="1" type="ORF">B1B_14572</name>
</gene>
<dbReference type="AlphaFoldDB" id="T1AHH8"/>
<comment type="caution">
    <text evidence="1">The sequence shown here is derived from an EMBL/GenBank/DDBJ whole genome shotgun (WGS) entry which is preliminary data.</text>
</comment>
<dbReference type="EMBL" id="AUZY01009662">
    <property type="protein sequence ID" value="EQD41395.1"/>
    <property type="molecule type" value="Genomic_DNA"/>
</dbReference>
<name>T1AHH8_9ZZZZ</name>
<proteinExistence type="predicted"/>
<reference evidence="1" key="2">
    <citation type="journal article" date="2014" name="ISME J.">
        <title>Microbial stratification in low pH oxic and suboxic macroscopic growths along an acid mine drainage.</title>
        <authorList>
            <person name="Mendez-Garcia C."/>
            <person name="Mesa V."/>
            <person name="Sprenger R.R."/>
            <person name="Richter M."/>
            <person name="Diez M.S."/>
            <person name="Solano J."/>
            <person name="Bargiela R."/>
            <person name="Golyshina O.V."/>
            <person name="Manteca A."/>
            <person name="Ramos J.L."/>
            <person name="Gallego J.R."/>
            <person name="Llorente I."/>
            <person name="Martins Dos Santos V.A."/>
            <person name="Jensen O.N."/>
            <person name="Pelaez A.I."/>
            <person name="Sanchez J."/>
            <person name="Ferrer M."/>
        </authorList>
    </citation>
    <scope>NUCLEOTIDE SEQUENCE</scope>
</reference>
<accession>T1AHH8</accession>
<reference evidence="1" key="1">
    <citation type="submission" date="2013-08" db="EMBL/GenBank/DDBJ databases">
        <authorList>
            <person name="Mendez C."/>
            <person name="Richter M."/>
            <person name="Ferrer M."/>
            <person name="Sanchez J."/>
        </authorList>
    </citation>
    <scope>NUCLEOTIDE SEQUENCE</scope>
</reference>
<feature type="non-terminal residue" evidence="1">
    <location>
        <position position="196"/>
    </location>
</feature>